<comment type="similarity">
    <text evidence="3 12">Belongs to the aspartate-semialdehyde dehydrogenase family.</text>
</comment>
<evidence type="ECO:0000256" key="1">
    <source>
        <dbReference type="ARBA" id="ARBA00005021"/>
    </source>
</evidence>
<evidence type="ECO:0000313" key="16">
    <source>
        <dbReference type="Proteomes" id="UP000077245"/>
    </source>
</evidence>
<keyword evidence="11 12" id="KW-0486">Methionine biosynthesis</keyword>
<keyword evidence="16" id="KW-1185">Reference proteome</keyword>
<evidence type="ECO:0000256" key="9">
    <source>
        <dbReference type="ARBA" id="ARBA00023002"/>
    </source>
</evidence>
<dbReference type="InterPro" id="IPR012280">
    <property type="entry name" value="Semialdhyde_DH_dimer_dom"/>
</dbReference>
<dbReference type="GO" id="GO:0051287">
    <property type="term" value="F:NAD binding"/>
    <property type="evidence" value="ECO:0007669"/>
    <property type="project" value="InterPro"/>
</dbReference>
<accession>A0A166A8X8</accession>
<feature type="binding site" evidence="12">
    <location>
        <position position="175"/>
    </location>
    <ligand>
        <name>substrate</name>
    </ligand>
</feature>
<comment type="caution">
    <text evidence="12">Lacks conserved residue(s) required for the propagation of feature annotation.</text>
</comment>
<dbReference type="AlphaFoldDB" id="A0A166A8X8"/>
<evidence type="ECO:0000256" key="8">
    <source>
        <dbReference type="ARBA" id="ARBA00022915"/>
    </source>
</evidence>
<sequence length="349" mass="38359">MINVGVLGATGMVGQRFIQLLDKHPDFELTTLAASSRSAGKRYEDATNWYLDDAIPDSVKDITVVETSVDKIPNDVDILFSSLPTKFAAKIEPQLAEKFIVASNASAMRMEKDVPLVIPEVNPEFLDLTEIQQKNRGWDGFIVTNPNCSTIALTLTLKPIYDNFNINRVYVSTMQAVSGAGYNGVPSMAIVDNLVPYIGSEEEKMEIETLHLLGNLDGLDVKLPNFKLSASCHRVAVIDGHTEAVFIELDENVDIDSIRNKMANFKALPQELGLYSAPTNPVIVREEDDRPQPRMDRNADGGMAVTAGRLRKDEAFDNSFKYVLVGHNTVRGAAGASVLNAELINKTKM</sequence>
<dbReference type="PANTHER" id="PTHR46718:SF1">
    <property type="entry name" value="ASPARTATE-SEMIALDEHYDE DEHYDROGENASE"/>
    <property type="match status" value="1"/>
</dbReference>
<feature type="binding site" evidence="12">
    <location>
        <begin position="37"/>
        <end position="38"/>
    </location>
    <ligand>
        <name>NADP(+)</name>
        <dbReference type="ChEBI" id="CHEBI:58349"/>
    </ligand>
</feature>
<dbReference type="NCBIfam" id="TIGR00978">
    <property type="entry name" value="asd_EA"/>
    <property type="match status" value="1"/>
</dbReference>
<evidence type="ECO:0000256" key="10">
    <source>
        <dbReference type="ARBA" id="ARBA00023154"/>
    </source>
</evidence>
<dbReference type="CDD" id="cd18130">
    <property type="entry name" value="ASADH_C_arch_fung_like"/>
    <property type="match status" value="1"/>
</dbReference>
<dbReference type="GO" id="GO:0071266">
    <property type="term" value="P:'de novo' L-methionine biosynthetic process"/>
    <property type="evidence" value="ECO:0007669"/>
    <property type="project" value="UniProtKB-UniRule"/>
</dbReference>
<dbReference type="PATRIC" id="fig|49547.3.peg.1406"/>
<evidence type="ECO:0000256" key="7">
    <source>
        <dbReference type="ARBA" id="ARBA00022857"/>
    </source>
</evidence>
<feature type="binding site" evidence="12">
    <location>
        <position position="109"/>
    </location>
    <ligand>
        <name>phosphate</name>
        <dbReference type="ChEBI" id="CHEBI:43474"/>
    </ligand>
</feature>
<feature type="binding site" evidence="12">
    <location>
        <position position="204"/>
    </location>
    <ligand>
        <name>phosphate</name>
        <dbReference type="ChEBI" id="CHEBI:43474"/>
    </ligand>
</feature>
<dbReference type="InterPro" id="IPR005676">
    <property type="entry name" value="Asp_semi-ald_DH_pep-lack"/>
</dbReference>
<keyword evidence="8 12" id="KW-0220">Diaminopimelate biosynthesis</keyword>
<evidence type="ECO:0000256" key="6">
    <source>
        <dbReference type="ARBA" id="ARBA00022697"/>
    </source>
</evidence>
<keyword evidence="6 12" id="KW-0791">Threonine biosynthesis</keyword>
<dbReference type="GO" id="GO:0050661">
    <property type="term" value="F:NADP binding"/>
    <property type="evidence" value="ECO:0007669"/>
    <property type="project" value="UniProtKB-UniRule"/>
</dbReference>
<dbReference type="Gene3D" id="3.40.50.720">
    <property type="entry name" value="NAD(P)-binding Rossmann-like Domain"/>
    <property type="match status" value="1"/>
</dbReference>
<dbReference type="GO" id="GO:0009089">
    <property type="term" value="P:lysine biosynthetic process via diaminopimelate"/>
    <property type="evidence" value="ECO:0007669"/>
    <property type="project" value="UniProtKB-UniRule"/>
</dbReference>
<evidence type="ECO:0000313" key="15">
    <source>
        <dbReference type="EMBL" id="KZX11726.1"/>
    </source>
</evidence>
<protein>
    <recommendedName>
        <fullName evidence="4 12">Aspartate-semialdehyde dehydrogenase</fullName>
        <shortName evidence="12">ASA dehydrogenase</shortName>
        <shortName evidence="12">ASADH</shortName>
        <ecNumber evidence="4 12">1.2.1.11</ecNumber>
    </recommendedName>
    <alternativeName>
        <fullName evidence="12">Aspartate-beta-semialdehyde dehydrogenase</fullName>
    </alternativeName>
</protein>
<dbReference type="PANTHER" id="PTHR46718">
    <property type="entry name" value="ASPARTATE-SEMIALDEHYDE DEHYDROGENASE"/>
    <property type="match status" value="1"/>
</dbReference>
<dbReference type="InterPro" id="IPR000534">
    <property type="entry name" value="Semialdehyde_DH_NAD-bd"/>
</dbReference>
<evidence type="ECO:0000256" key="4">
    <source>
        <dbReference type="ARBA" id="ARBA00013120"/>
    </source>
</evidence>
<dbReference type="OrthoDB" id="38238at2157"/>
<feature type="active site" description="Proton acceptor" evidence="12 13">
    <location>
        <position position="241"/>
    </location>
</feature>
<dbReference type="GO" id="GO:0046983">
    <property type="term" value="F:protein dimerization activity"/>
    <property type="evidence" value="ECO:0007669"/>
    <property type="project" value="InterPro"/>
</dbReference>
<comment type="caution">
    <text evidence="15">The sequence shown here is derived from an EMBL/GenBank/DDBJ whole genome shotgun (WGS) entry which is preliminary data.</text>
</comment>
<dbReference type="GO" id="GO:0019877">
    <property type="term" value="P:diaminopimelate biosynthetic process"/>
    <property type="evidence" value="ECO:0007669"/>
    <property type="project" value="UniProtKB-UniRule"/>
</dbReference>
<dbReference type="EC" id="1.2.1.11" evidence="4 12"/>
<feature type="binding site" evidence="12">
    <location>
        <begin position="10"/>
        <end position="13"/>
    </location>
    <ligand>
        <name>NADP(+)</name>
        <dbReference type="ChEBI" id="CHEBI:58349"/>
    </ligand>
</feature>
<comment type="pathway">
    <text evidence="12">Amino-acid biosynthesis; L-lysine biosynthesis via DAP pathway; (S)-tetrahydrodipicolinate from L-aspartate: step 2/4.</text>
</comment>
<dbReference type="FunFam" id="3.30.360.10:FF:000016">
    <property type="entry name" value="Probable aspartate-semialdehyde dehydrogenase"/>
    <property type="match status" value="1"/>
</dbReference>
<dbReference type="InterPro" id="IPR036291">
    <property type="entry name" value="NAD(P)-bd_dom_sf"/>
</dbReference>
<dbReference type="InterPro" id="IPR051823">
    <property type="entry name" value="ASADH-related"/>
</dbReference>
<dbReference type="GO" id="GO:0009088">
    <property type="term" value="P:threonine biosynthetic process"/>
    <property type="evidence" value="ECO:0007669"/>
    <property type="project" value="UniProtKB-UniRule"/>
</dbReference>
<proteinExistence type="inferred from homology"/>
<feature type="binding site" evidence="12">
    <location>
        <begin position="328"/>
        <end position="329"/>
    </location>
    <ligand>
        <name>NADP(+)</name>
        <dbReference type="ChEBI" id="CHEBI:58349"/>
    </ligand>
</feature>
<comment type="catalytic activity">
    <reaction evidence="12">
        <text>L-aspartate 4-semialdehyde + phosphate + NADP(+) = 4-phospho-L-aspartate + NADPH + H(+)</text>
        <dbReference type="Rhea" id="RHEA:24284"/>
        <dbReference type="ChEBI" id="CHEBI:15378"/>
        <dbReference type="ChEBI" id="CHEBI:43474"/>
        <dbReference type="ChEBI" id="CHEBI:57535"/>
        <dbReference type="ChEBI" id="CHEBI:57783"/>
        <dbReference type="ChEBI" id="CHEBI:58349"/>
        <dbReference type="ChEBI" id="CHEBI:537519"/>
        <dbReference type="EC" id="1.2.1.11"/>
    </reaction>
</comment>
<feature type="binding site" evidence="12">
    <location>
        <begin position="178"/>
        <end position="179"/>
    </location>
    <ligand>
        <name>NADP(+)</name>
        <dbReference type="ChEBI" id="CHEBI:58349"/>
    </ligand>
</feature>
<feature type="binding site" evidence="12">
    <location>
        <position position="201"/>
    </location>
    <ligand>
        <name>substrate</name>
    </ligand>
</feature>
<evidence type="ECO:0000259" key="14">
    <source>
        <dbReference type="SMART" id="SM00859"/>
    </source>
</evidence>
<keyword evidence="10 12" id="KW-0457">Lysine biosynthesis</keyword>
<dbReference type="UniPathway" id="UPA00051">
    <property type="reaction ID" value="UER00464"/>
</dbReference>
<dbReference type="EMBL" id="LWMV01000181">
    <property type="protein sequence ID" value="KZX11726.1"/>
    <property type="molecule type" value="Genomic_DNA"/>
</dbReference>
<dbReference type="Pfam" id="PF01118">
    <property type="entry name" value="Semialdhyde_dh"/>
    <property type="match status" value="1"/>
</dbReference>
<comment type="pathway">
    <text evidence="2 12">Amino-acid biosynthesis; L-threonine biosynthesis; L-threonine from L-aspartate: step 2/5.</text>
</comment>
<dbReference type="SUPFAM" id="SSF55347">
    <property type="entry name" value="Glyceraldehyde-3-phosphate dehydrogenase-like, C-terminal domain"/>
    <property type="match status" value="1"/>
</dbReference>
<dbReference type="InterPro" id="IPR000319">
    <property type="entry name" value="Asp-semialdehyde_DH_CS"/>
</dbReference>
<feature type="active site" description="Acyl-thioester intermediate" evidence="12 13">
    <location>
        <position position="148"/>
    </location>
</feature>
<dbReference type="PROSITE" id="PS01103">
    <property type="entry name" value="ASD"/>
    <property type="match status" value="1"/>
</dbReference>
<evidence type="ECO:0000256" key="13">
    <source>
        <dbReference type="PIRSR" id="PIRSR000148-1"/>
    </source>
</evidence>
<keyword evidence="7 12" id="KW-0521">NADP</keyword>
<comment type="subunit">
    <text evidence="12">Homodimer.</text>
</comment>
<comment type="function">
    <text evidence="12">Catalyzes the NADPH-dependent formation of L-aspartate-semialdehyde (L-ASA) by the reductive dephosphorylation of L-aspartyl-4-phosphate.</text>
</comment>
<keyword evidence="5 12" id="KW-0028">Amino-acid biosynthesis</keyword>
<dbReference type="PIRSF" id="PIRSF000148">
    <property type="entry name" value="ASA_dh"/>
    <property type="match status" value="1"/>
</dbReference>
<name>A0A166A8X8_9EURY</name>
<dbReference type="Pfam" id="PF02774">
    <property type="entry name" value="Semialdhyde_dhC"/>
    <property type="match status" value="1"/>
</dbReference>
<feature type="domain" description="Semialdehyde dehydrogenase NAD-binding" evidence="14">
    <location>
        <begin position="3"/>
        <end position="129"/>
    </location>
</feature>
<dbReference type="UniPathway" id="UPA00050">
    <property type="reaction ID" value="UER00463"/>
</dbReference>
<dbReference type="Gene3D" id="3.30.360.10">
    <property type="entry name" value="Dihydrodipicolinate Reductase, domain 2"/>
    <property type="match status" value="1"/>
</dbReference>
<dbReference type="NCBIfam" id="NF006416">
    <property type="entry name" value="PRK08664.1"/>
    <property type="match status" value="1"/>
</dbReference>
<keyword evidence="9 12" id="KW-0560">Oxidoreductase</keyword>
<comment type="pathway">
    <text evidence="1 12">Amino-acid biosynthesis; L-methionine biosynthesis via de novo pathway; L-homoserine from L-aspartate: step 2/3.</text>
</comment>
<dbReference type="SMART" id="SM00859">
    <property type="entry name" value="Semialdhyde_dh"/>
    <property type="match status" value="1"/>
</dbReference>
<evidence type="ECO:0000256" key="5">
    <source>
        <dbReference type="ARBA" id="ARBA00022605"/>
    </source>
</evidence>
<reference evidence="15 16" key="1">
    <citation type="submission" date="2016-04" db="EMBL/GenBank/DDBJ databases">
        <title>Genome sequence of Methanobrevibacter curvatus DSM 11111.</title>
        <authorList>
            <person name="Poehlein A."/>
            <person name="Seedorf H."/>
            <person name="Daniel R."/>
        </authorList>
    </citation>
    <scope>NUCLEOTIDE SEQUENCE [LARGE SCALE GENOMIC DNA]</scope>
    <source>
        <strain evidence="15 16">DSM 11111</strain>
    </source>
</reference>
<evidence type="ECO:0000256" key="3">
    <source>
        <dbReference type="ARBA" id="ARBA00010584"/>
    </source>
</evidence>
<dbReference type="UniPathway" id="UPA00034">
    <property type="reaction ID" value="UER00016"/>
</dbReference>
<evidence type="ECO:0000256" key="11">
    <source>
        <dbReference type="ARBA" id="ARBA00023167"/>
    </source>
</evidence>
<dbReference type="HAMAP" id="MF_02121">
    <property type="entry name" value="ASADH"/>
    <property type="match status" value="1"/>
</dbReference>
<organism evidence="15 16">
    <name type="scientific">Methanobrevibacter curvatus</name>
    <dbReference type="NCBI Taxonomy" id="49547"/>
    <lineage>
        <taxon>Archaea</taxon>
        <taxon>Methanobacteriati</taxon>
        <taxon>Methanobacteriota</taxon>
        <taxon>Methanomada group</taxon>
        <taxon>Methanobacteria</taxon>
        <taxon>Methanobacteriales</taxon>
        <taxon>Methanobacteriaceae</taxon>
        <taxon>Methanobrevibacter</taxon>
    </lineage>
</organism>
<evidence type="ECO:0000256" key="12">
    <source>
        <dbReference type="HAMAP-Rule" id="MF_02121"/>
    </source>
</evidence>
<evidence type="ECO:0000256" key="2">
    <source>
        <dbReference type="ARBA" id="ARBA00005097"/>
    </source>
</evidence>
<dbReference type="STRING" id="49547.MBCUR_13130"/>
<dbReference type="InterPro" id="IPR012080">
    <property type="entry name" value="Asp_semialdehyde_DH"/>
</dbReference>
<feature type="binding site" evidence="12">
    <location>
        <position position="234"/>
    </location>
    <ligand>
        <name>substrate</name>
    </ligand>
</feature>
<dbReference type="CDD" id="cd02315">
    <property type="entry name" value="ScASADH_like_N"/>
    <property type="match status" value="1"/>
</dbReference>
<gene>
    <name evidence="12 15" type="primary">asd</name>
    <name evidence="15" type="ORF">MBCUR_13130</name>
</gene>
<dbReference type="Proteomes" id="UP000077245">
    <property type="component" value="Unassembled WGS sequence"/>
</dbReference>
<dbReference type="GO" id="GO:0004073">
    <property type="term" value="F:aspartate-semialdehyde dehydrogenase activity"/>
    <property type="evidence" value="ECO:0007669"/>
    <property type="project" value="UniProtKB-UniRule"/>
</dbReference>
<dbReference type="SUPFAM" id="SSF51735">
    <property type="entry name" value="NAD(P)-binding Rossmann-fold domains"/>
    <property type="match status" value="1"/>
</dbReference>
<dbReference type="RefSeq" id="WP_067091785.1">
    <property type="nucleotide sequence ID" value="NZ_LWMV01000181.1"/>
</dbReference>